<evidence type="ECO:0000256" key="13">
    <source>
        <dbReference type="ARBA" id="ARBA00047571"/>
    </source>
</evidence>
<dbReference type="PROSITE" id="PS50280">
    <property type="entry name" value="SET"/>
    <property type="match status" value="1"/>
</dbReference>
<keyword evidence="7 16" id="KW-0808">Transferase</keyword>
<dbReference type="PANTHER" id="PTHR45814">
    <property type="entry name" value="HISTONE-LYSINE N-METHYLTRANSFERASE SETD1"/>
    <property type="match status" value="1"/>
</dbReference>
<evidence type="ECO:0000256" key="6">
    <source>
        <dbReference type="ARBA" id="ARBA00022603"/>
    </source>
</evidence>
<comment type="subcellular location">
    <subcellularLocation>
        <location evidence="2">Chromosome</location>
    </subcellularLocation>
    <subcellularLocation>
        <location evidence="1 16">Nucleus</location>
    </subcellularLocation>
</comment>
<dbReference type="SUPFAM" id="SSF82199">
    <property type="entry name" value="SET domain"/>
    <property type="match status" value="1"/>
</dbReference>
<dbReference type="OrthoDB" id="308383at2759"/>
<dbReference type="STRING" id="40998.A0A2P7Z6B5"/>
<gene>
    <name evidence="23" type="ORF">B9Z65_7253</name>
</gene>
<evidence type="ECO:0000259" key="20">
    <source>
        <dbReference type="PROSITE" id="PS50102"/>
    </source>
</evidence>
<evidence type="ECO:0000256" key="8">
    <source>
        <dbReference type="ARBA" id="ARBA00022691"/>
    </source>
</evidence>
<sequence>MTSSTLTNGRSPLSRRPDSKVEDAGDLLNGVGSSSSLNSTASSVFSTNTQAHKLNGRTSAWSSTPLTSSESSPPKAPSPMPAATTSRSHMNGASNHHLAPDTSRIHSGSVTPLASPPKDRKEARPPPGEVKGYRAVWDPELDNKLGKETTRKMKPKVKTFGTEVHEPDAPPDPRLAIVGYTSGKCVPPNAASKSRLRIAPYALRPYVFDSKTSIGPGPPKQIVVTGFDPFTSEAQLKTFFSSYGEVAEIQNQTDPNTASYLGICLIRYRDSSRPSRGNATQAAATAAAKKAEKEATGERIGLKTIKVECDREGRKCKRYVERVLRKAHAEQEAERAKSKPAPVPSKEPSQAPASTPYPANSPAPPPNAPKGPSGSAKPGVKPPEGPKAATQKTGANALIEEEPVLSKIKRKPYILIPASSVPVLGTTIPHLKKRLKAFDWKEIRLDQTGYYAVFDDSKRGEDETVRCFNECNNQLLFTYTMNMECQQYGNPEYERSPSPERVMAEKRQKEEIERLQKWEDEDVEVEKKHRAEDLDPVKGALDLLAQELRSKIMDDIKIRVAIPALYECLDPALHATKRRKLGLSDAMDNENKVPSVLLNKALDTSPGSPRARRPLSHSKPLRPHDPNSQRRGLNSTNAYADERRRNRPAPKAAPARPLHFRLQDMFRDDDDDSDDERRTSVTRDTEDLESRPMSRTSRTSTPFESDLNETPRNKKRKADHVIWDTEDEQETFMPHYKQLLGDILQKRPEDMAVGELQQVINTLSSHKPDSALLKRARTELQYRKRMKFDDDLFKTGDTPTGQSTPVHDGQVNSLVIDADAMLVDDKEVLVKKEKAKKKRKTKKELLLERQELEKQAEEAAKAAVEDDTEVEQLHEKVRRITYEEEIEEDYIDPELGAKVEWGVSTDEPRRTVEDEDNLVLDIDGWQHLVKDPEDFELLRKAALQESSARINDIQLWTWKQKEIKSLNNGNIVGPVNSEPHIPGYYVPTATGSARTEGIKKILNSEKSKYLPHRIKVQKAREEREALAKNDPAGAVEAAKQAAAAKVSSTATSRSARVNNRRMVNDINLQKQNAPASGMEADAFRFNQLKKRKKLVKFDRSAIHGWGLYSEENIPAGDLIIEYVGEKVRQKVADNREEMYDRQGVGSSYLFRMVDDEIIDATKKGGIARFINHSCTPNCTAKIIKVEGTRRIVIYALKDIEKNDELTYDYKFERELGSTDRIPCLCGSVGCKGFLN</sequence>
<evidence type="ECO:0000256" key="1">
    <source>
        <dbReference type="ARBA" id="ARBA00004123"/>
    </source>
</evidence>
<comment type="catalytic activity">
    <reaction evidence="14">
        <text>N(6)-methyl-L-lysyl(4)-[histone H3] + S-adenosyl-L-methionine = N(6),N(6)-dimethyl-L-lysyl(4)-[histone H3] + S-adenosyl-L-homocysteine + H(+)</text>
        <dbReference type="Rhea" id="RHEA:60268"/>
        <dbReference type="Rhea" id="RHEA-COMP:15540"/>
        <dbReference type="Rhea" id="RHEA-COMP:15543"/>
        <dbReference type="ChEBI" id="CHEBI:15378"/>
        <dbReference type="ChEBI" id="CHEBI:57856"/>
        <dbReference type="ChEBI" id="CHEBI:59789"/>
        <dbReference type="ChEBI" id="CHEBI:61929"/>
        <dbReference type="ChEBI" id="CHEBI:61976"/>
    </reaction>
</comment>
<evidence type="ECO:0000259" key="22">
    <source>
        <dbReference type="PROSITE" id="PS50868"/>
    </source>
</evidence>
<dbReference type="AlphaFoldDB" id="A0A2P7Z6B5"/>
<evidence type="ECO:0000256" key="11">
    <source>
        <dbReference type="ARBA" id="ARBA00044492"/>
    </source>
</evidence>
<dbReference type="PANTHER" id="PTHR45814:SF2">
    <property type="entry name" value="HISTONE-LYSINE N-METHYLTRANSFERASE SETD1"/>
    <property type="match status" value="1"/>
</dbReference>
<dbReference type="InterPro" id="IPR000504">
    <property type="entry name" value="RRM_dom"/>
</dbReference>
<dbReference type="Proteomes" id="UP000243723">
    <property type="component" value="Unassembled WGS sequence"/>
</dbReference>
<dbReference type="GO" id="GO:0005694">
    <property type="term" value="C:chromosome"/>
    <property type="evidence" value="ECO:0007669"/>
    <property type="project" value="UniProtKB-SubCell"/>
</dbReference>
<evidence type="ECO:0000256" key="14">
    <source>
        <dbReference type="ARBA" id="ARBA00047583"/>
    </source>
</evidence>
<feature type="domain" description="RRM" evidence="20">
    <location>
        <begin position="220"/>
        <end position="312"/>
    </location>
</feature>
<keyword evidence="6 16" id="KW-0489">Methyltransferase</keyword>
<dbReference type="SMART" id="SM00508">
    <property type="entry name" value="PostSET"/>
    <property type="match status" value="1"/>
</dbReference>
<dbReference type="InterPro" id="IPR044570">
    <property type="entry name" value="Set1-like"/>
</dbReference>
<dbReference type="Pfam" id="PF11764">
    <property type="entry name" value="N-SET"/>
    <property type="match status" value="1"/>
</dbReference>
<dbReference type="GO" id="GO:0003723">
    <property type="term" value="F:RNA binding"/>
    <property type="evidence" value="ECO:0007669"/>
    <property type="project" value="UniProtKB-UniRule"/>
</dbReference>
<dbReference type="PROSITE" id="PS50102">
    <property type="entry name" value="RRM"/>
    <property type="match status" value="1"/>
</dbReference>
<dbReference type="GO" id="GO:0048188">
    <property type="term" value="C:Set1C/COMPASS complex"/>
    <property type="evidence" value="ECO:0007669"/>
    <property type="project" value="InterPro"/>
</dbReference>
<comment type="catalytic activity">
    <reaction evidence="15">
        <text>N(6),N(6)-dimethyl-L-lysyl(4)-[histone H3] + S-adenosyl-L-methionine = N(6),N(6),N(6)-trimethyl-L-lysyl(4)-[histone H3] + S-adenosyl-L-homocysteine + H(+)</text>
        <dbReference type="Rhea" id="RHEA:60272"/>
        <dbReference type="Rhea" id="RHEA-COMP:15537"/>
        <dbReference type="Rhea" id="RHEA-COMP:15540"/>
        <dbReference type="ChEBI" id="CHEBI:15378"/>
        <dbReference type="ChEBI" id="CHEBI:57856"/>
        <dbReference type="ChEBI" id="CHEBI:59789"/>
        <dbReference type="ChEBI" id="CHEBI:61961"/>
        <dbReference type="ChEBI" id="CHEBI:61976"/>
    </reaction>
</comment>
<comment type="caution">
    <text evidence="23">The sequence shown here is derived from an EMBL/GenBank/DDBJ whole genome shotgun (WGS) entry which is preliminary data.</text>
</comment>
<feature type="compositionally biased region" description="Basic residues" evidence="19">
    <location>
        <begin position="610"/>
        <end position="621"/>
    </location>
</feature>
<dbReference type="Gene3D" id="3.30.70.330">
    <property type="match status" value="1"/>
</dbReference>
<feature type="domain" description="Post-SET" evidence="22">
    <location>
        <begin position="1219"/>
        <end position="1235"/>
    </location>
</feature>
<evidence type="ECO:0000256" key="7">
    <source>
        <dbReference type="ARBA" id="ARBA00022679"/>
    </source>
</evidence>
<feature type="compositionally biased region" description="Basic and acidic residues" evidence="19">
    <location>
        <begin position="328"/>
        <end position="337"/>
    </location>
</feature>
<feature type="compositionally biased region" description="Basic and acidic residues" evidence="19">
    <location>
        <begin position="675"/>
        <end position="692"/>
    </location>
</feature>
<organism evidence="23 24">
    <name type="scientific">Elsinoe australis</name>
    <dbReference type="NCBI Taxonomy" id="40998"/>
    <lineage>
        <taxon>Eukaryota</taxon>
        <taxon>Fungi</taxon>
        <taxon>Dikarya</taxon>
        <taxon>Ascomycota</taxon>
        <taxon>Pezizomycotina</taxon>
        <taxon>Dothideomycetes</taxon>
        <taxon>Dothideomycetidae</taxon>
        <taxon>Myriangiales</taxon>
        <taxon>Elsinoaceae</taxon>
        <taxon>Elsinoe</taxon>
    </lineage>
</organism>
<dbReference type="InterPro" id="IPR001214">
    <property type="entry name" value="SET_dom"/>
</dbReference>
<dbReference type="GO" id="GO:0140999">
    <property type="term" value="F:histone H3K4 trimethyltransferase activity"/>
    <property type="evidence" value="ECO:0007669"/>
    <property type="project" value="UniProtKB-EC"/>
</dbReference>
<comment type="catalytic activity">
    <reaction evidence="13 16">
        <text>L-lysyl(4)-[histone H3] + 3 S-adenosyl-L-methionine = N(6),N(6),N(6)-trimethyl-L-lysyl(4)-[histone H3] + 3 S-adenosyl-L-homocysteine + 3 H(+)</text>
        <dbReference type="Rhea" id="RHEA:60260"/>
        <dbReference type="Rhea" id="RHEA-COMP:15537"/>
        <dbReference type="Rhea" id="RHEA-COMP:15547"/>
        <dbReference type="ChEBI" id="CHEBI:15378"/>
        <dbReference type="ChEBI" id="CHEBI:29969"/>
        <dbReference type="ChEBI" id="CHEBI:57856"/>
        <dbReference type="ChEBI" id="CHEBI:59789"/>
        <dbReference type="ChEBI" id="CHEBI:61961"/>
        <dbReference type="EC" id="2.1.1.354"/>
    </reaction>
</comment>
<feature type="compositionally biased region" description="Low complexity" evidence="19">
    <location>
        <begin position="28"/>
        <end position="47"/>
    </location>
</feature>
<dbReference type="SMART" id="SM00317">
    <property type="entry name" value="SET"/>
    <property type="match status" value="1"/>
</dbReference>
<dbReference type="Pfam" id="PF00856">
    <property type="entry name" value="SET"/>
    <property type="match status" value="1"/>
</dbReference>
<name>A0A2P7Z6B5_9PEZI</name>
<evidence type="ECO:0000256" key="16">
    <source>
        <dbReference type="PIRNR" id="PIRNR037104"/>
    </source>
</evidence>
<reference evidence="23 24" key="1">
    <citation type="submission" date="2017-05" db="EMBL/GenBank/DDBJ databases">
        <title>Draft genome sequence of Elsinoe australis.</title>
        <authorList>
            <person name="Cheng Q."/>
        </authorList>
    </citation>
    <scope>NUCLEOTIDE SEQUENCE [LARGE SCALE GENOMIC DNA]</scope>
    <source>
        <strain evidence="23 24">NL1</strain>
    </source>
</reference>
<evidence type="ECO:0000256" key="5">
    <source>
        <dbReference type="ARBA" id="ARBA00022454"/>
    </source>
</evidence>
<dbReference type="PIRSF" id="PIRSF037104">
    <property type="entry name" value="Histone_H3-K4_mtfrase_Set1_fun"/>
    <property type="match status" value="1"/>
</dbReference>
<keyword evidence="18" id="KW-0175">Coiled coil</keyword>
<evidence type="ECO:0000256" key="4">
    <source>
        <dbReference type="ARBA" id="ARBA00015839"/>
    </source>
</evidence>
<dbReference type="InterPro" id="IPR048669">
    <property type="entry name" value="SET1_RBD"/>
</dbReference>
<keyword evidence="5 16" id="KW-0158">Chromosome</keyword>
<dbReference type="InterPro" id="IPR024636">
    <property type="entry name" value="SET_assoc"/>
</dbReference>
<dbReference type="InterPro" id="IPR003616">
    <property type="entry name" value="Post-SET_dom"/>
</dbReference>
<evidence type="ECO:0000256" key="15">
    <source>
        <dbReference type="ARBA" id="ARBA00049129"/>
    </source>
</evidence>
<dbReference type="InterPro" id="IPR012677">
    <property type="entry name" value="Nucleotide-bd_a/b_plait_sf"/>
</dbReference>
<feature type="region of interest" description="Disordered" evidence="19">
    <location>
        <begin position="1"/>
        <end position="133"/>
    </location>
</feature>
<evidence type="ECO:0000256" key="10">
    <source>
        <dbReference type="ARBA" id="ARBA00023242"/>
    </source>
</evidence>
<feature type="region of interest" description="Disordered" evidence="19">
    <location>
        <begin position="600"/>
        <end position="719"/>
    </location>
</feature>
<feature type="compositionally biased region" description="Polar residues" evidence="19">
    <location>
        <begin position="629"/>
        <end position="638"/>
    </location>
</feature>
<dbReference type="Pfam" id="PF21569">
    <property type="entry name" value="SET1_RBD"/>
    <property type="match status" value="1"/>
</dbReference>
<dbReference type="PROSITE" id="PS51572">
    <property type="entry name" value="SAM_MT43_1"/>
    <property type="match status" value="1"/>
</dbReference>
<comment type="subunit">
    <text evidence="16">Component of the COMPASS (Set1C) complex.</text>
</comment>
<keyword evidence="17" id="KW-0694">RNA-binding</keyword>
<dbReference type="InterPro" id="IPR017111">
    <property type="entry name" value="Set1_fungi"/>
</dbReference>
<evidence type="ECO:0000313" key="23">
    <source>
        <dbReference type="EMBL" id="PSK43739.1"/>
    </source>
</evidence>
<dbReference type="InterPro" id="IPR035979">
    <property type="entry name" value="RBD_domain_sf"/>
</dbReference>
<feature type="domain" description="SET" evidence="21">
    <location>
        <begin position="1093"/>
        <end position="1210"/>
    </location>
</feature>
<protein>
    <recommendedName>
        <fullName evidence="4 16">Histone-lysine N-methyltransferase, H3 lysine-4 specific</fullName>
        <ecNumber evidence="3 16">2.1.1.354</ecNumber>
    </recommendedName>
</protein>
<proteinExistence type="predicted"/>
<dbReference type="InterPro" id="IPR046341">
    <property type="entry name" value="SET_dom_sf"/>
</dbReference>
<feature type="region of interest" description="Disordered" evidence="19">
    <location>
        <begin position="328"/>
        <end position="396"/>
    </location>
</feature>
<evidence type="ECO:0000256" key="17">
    <source>
        <dbReference type="PROSITE-ProRule" id="PRU00176"/>
    </source>
</evidence>
<keyword evidence="10 16" id="KW-0539">Nucleus</keyword>
<evidence type="ECO:0000256" key="19">
    <source>
        <dbReference type="SAM" id="MobiDB-lite"/>
    </source>
</evidence>
<evidence type="ECO:0000259" key="21">
    <source>
        <dbReference type="PROSITE" id="PS50280"/>
    </source>
</evidence>
<evidence type="ECO:0000256" key="18">
    <source>
        <dbReference type="SAM" id="Coils"/>
    </source>
</evidence>
<evidence type="ECO:0000313" key="24">
    <source>
        <dbReference type="Proteomes" id="UP000243723"/>
    </source>
</evidence>
<evidence type="ECO:0000256" key="9">
    <source>
        <dbReference type="ARBA" id="ARBA00022853"/>
    </source>
</evidence>
<comment type="function">
    <text evidence="16">Catalytic component of the COMPASS (Set1C) complex that specifically mono-, di- and trimethylates histone H3 to form H3K4me1/2/3. COMPASS recognizes ubiquitinated H2B on one face of the nucleosome which stimulates the methylation of H3 on the opposing face.</text>
</comment>
<dbReference type="Gene3D" id="2.170.270.10">
    <property type="entry name" value="SET domain"/>
    <property type="match status" value="1"/>
</dbReference>
<dbReference type="EC" id="2.1.1.354" evidence="3 16"/>
<dbReference type="GO" id="GO:0032259">
    <property type="term" value="P:methylation"/>
    <property type="evidence" value="ECO:0007669"/>
    <property type="project" value="UniProtKB-KW"/>
</dbReference>
<dbReference type="PROSITE" id="PS50868">
    <property type="entry name" value="POST_SET"/>
    <property type="match status" value="1"/>
</dbReference>
<dbReference type="SMART" id="SM01291">
    <property type="entry name" value="N-SET"/>
    <property type="match status" value="1"/>
</dbReference>
<evidence type="ECO:0000256" key="12">
    <source>
        <dbReference type="ARBA" id="ARBA00044515"/>
    </source>
</evidence>
<feature type="compositionally biased region" description="Pro residues" evidence="19">
    <location>
        <begin position="359"/>
        <end position="369"/>
    </location>
</feature>
<keyword evidence="8 16" id="KW-0949">S-adenosyl-L-methionine</keyword>
<feature type="compositionally biased region" description="Polar residues" evidence="19">
    <location>
        <begin position="1"/>
        <end position="11"/>
    </location>
</feature>
<feature type="compositionally biased region" description="Low complexity" evidence="19">
    <location>
        <begin position="58"/>
        <end position="73"/>
    </location>
</feature>
<dbReference type="EMBL" id="NHZQ01000305">
    <property type="protein sequence ID" value="PSK43739.1"/>
    <property type="molecule type" value="Genomic_DNA"/>
</dbReference>
<dbReference type="InterPro" id="IPR024657">
    <property type="entry name" value="COMPASS_Set1_N-SET"/>
</dbReference>
<feature type="coiled-coil region" evidence="18">
    <location>
        <begin position="835"/>
        <end position="869"/>
    </location>
</feature>
<evidence type="ECO:0000256" key="2">
    <source>
        <dbReference type="ARBA" id="ARBA00004286"/>
    </source>
</evidence>
<feature type="compositionally biased region" description="Low complexity" evidence="19">
    <location>
        <begin position="693"/>
        <end position="702"/>
    </location>
</feature>
<keyword evidence="24" id="KW-1185">Reference proteome</keyword>
<keyword evidence="9 16" id="KW-0156">Chromatin regulator</keyword>
<dbReference type="SUPFAM" id="SSF54928">
    <property type="entry name" value="RNA-binding domain, RBD"/>
    <property type="match status" value="1"/>
</dbReference>
<comment type="function">
    <text evidence="11">Catalytic component of the COMPASS (Set1C) complex that specifically mono-, di- and trimethylates histone H3 to form H3K4me1/2/3. Binds RNAs which might negatively affect its histone methyltransferase activity. COMPASS recognizes ubiquitinated H2B on one face of the nucleosome which stimulates the methylation of H3 on the opposing face.</text>
</comment>
<dbReference type="Pfam" id="PF11767">
    <property type="entry name" value="SET_assoc"/>
    <property type="match status" value="1"/>
</dbReference>
<comment type="subunit">
    <text evidence="12">Component of the Set1C/COMPASS complex.</text>
</comment>
<accession>A0A2P7Z6B5</accession>
<evidence type="ECO:0000256" key="3">
    <source>
        <dbReference type="ARBA" id="ARBA00012182"/>
    </source>
</evidence>